<feature type="non-terminal residue" evidence="2">
    <location>
        <position position="1"/>
    </location>
</feature>
<sequence>AGPRQPGAPPPPGAGVPRWGCRSGPGDDLPRCVGVPHPSQRLRGELLRSICAHLGEGKDQLFPALERLPGGVRARARSPPAVLTDAACAGRSRVCGASGGWQGGRRAVTVQGVESSWCALVEHRGSVGGPGPSPSVVFLGLPSLDGRTVASRRSMPTDGVLPNCIGLLAVQPTRRKGHGVLRRMRQAPEKD</sequence>
<gene>
    <name evidence="2" type="ORF">PCOR1329_LOCUS10483</name>
</gene>
<name>A0ABN9QER5_9DINO</name>
<dbReference type="Proteomes" id="UP001189429">
    <property type="component" value="Unassembled WGS sequence"/>
</dbReference>
<evidence type="ECO:0000313" key="2">
    <source>
        <dbReference type="EMBL" id="CAK0803216.1"/>
    </source>
</evidence>
<evidence type="ECO:0000313" key="3">
    <source>
        <dbReference type="Proteomes" id="UP001189429"/>
    </source>
</evidence>
<feature type="non-terminal residue" evidence="2">
    <location>
        <position position="191"/>
    </location>
</feature>
<feature type="compositionally biased region" description="Pro residues" evidence="1">
    <location>
        <begin position="1"/>
        <end position="14"/>
    </location>
</feature>
<proteinExistence type="predicted"/>
<keyword evidence="3" id="KW-1185">Reference proteome</keyword>
<feature type="region of interest" description="Disordered" evidence="1">
    <location>
        <begin position="1"/>
        <end position="22"/>
    </location>
</feature>
<dbReference type="EMBL" id="CAUYUJ010002975">
    <property type="protein sequence ID" value="CAK0803216.1"/>
    <property type="molecule type" value="Genomic_DNA"/>
</dbReference>
<reference evidence="2" key="1">
    <citation type="submission" date="2023-10" db="EMBL/GenBank/DDBJ databases">
        <authorList>
            <person name="Chen Y."/>
            <person name="Shah S."/>
            <person name="Dougan E. K."/>
            <person name="Thang M."/>
            <person name="Chan C."/>
        </authorList>
    </citation>
    <scope>NUCLEOTIDE SEQUENCE [LARGE SCALE GENOMIC DNA]</scope>
</reference>
<evidence type="ECO:0000256" key="1">
    <source>
        <dbReference type="SAM" id="MobiDB-lite"/>
    </source>
</evidence>
<organism evidence="2 3">
    <name type="scientific">Prorocentrum cordatum</name>
    <dbReference type="NCBI Taxonomy" id="2364126"/>
    <lineage>
        <taxon>Eukaryota</taxon>
        <taxon>Sar</taxon>
        <taxon>Alveolata</taxon>
        <taxon>Dinophyceae</taxon>
        <taxon>Prorocentrales</taxon>
        <taxon>Prorocentraceae</taxon>
        <taxon>Prorocentrum</taxon>
    </lineage>
</organism>
<protein>
    <submittedName>
        <fullName evidence="2">Uncharacterized protein</fullName>
    </submittedName>
</protein>
<accession>A0ABN9QER5</accession>
<comment type="caution">
    <text evidence="2">The sequence shown here is derived from an EMBL/GenBank/DDBJ whole genome shotgun (WGS) entry which is preliminary data.</text>
</comment>